<dbReference type="PROSITE" id="PS51257">
    <property type="entry name" value="PROKAR_LIPOPROTEIN"/>
    <property type="match status" value="1"/>
</dbReference>
<dbReference type="Gene3D" id="2.40.160.50">
    <property type="entry name" value="membrane protein fhac: a member of the omp85/tpsb transporter family"/>
    <property type="match status" value="1"/>
</dbReference>
<feature type="domain" description="Bacterial surface antigen (D15)" evidence="7">
    <location>
        <begin position="646"/>
        <end position="801"/>
    </location>
</feature>
<dbReference type="PANTHER" id="PTHR12815">
    <property type="entry name" value="SORTING AND ASSEMBLY MACHINERY SAMM50 PROTEIN FAMILY MEMBER"/>
    <property type="match status" value="1"/>
</dbReference>
<protein>
    <recommendedName>
        <fullName evidence="7">Bacterial surface antigen (D15) domain-containing protein</fullName>
    </recommendedName>
</protein>
<accession>A0A1B1Y2E6</accession>
<dbReference type="STRING" id="1790137.AXE80_00920"/>
<evidence type="ECO:0000256" key="2">
    <source>
        <dbReference type="ARBA" id="ARBA00022692"/>
    </source>
</evidence>
<evidence type="ECO:0000256" key="6">
    <source>
        <dbReference type="SAM" id="SignalP"/>
    </source>
</evidence>
<feature type="chain" id="PRO_5008532367" description="Bacterial surface antigen (D15) domain-containing protein" evidence="6">
    <location>
        <begin position="21"/>
        <end position="830"/>
    </location>
</feature>
<dbReference type="InterPro" id="IPR000184">
    <property type="entry name" value="Bac_surfAg_D15"/>
</dbReference>
<evidence type="ECO:0000259" key="7">
    <source>
        <dbReference type="Pfam" id="PF01103"/>
    </source>
</evidence>
<keyword evidence="4" id="KW-0472">Membrane</keyword>
<evidence type="ECO:0000256" key="3">
    <source>
        <dbReference type="ARBA" id="ARBA00022729"/>
    </source>
</evidence>
<dbReference type="OrthoDB" id="9814535at2"/>
<evidence type="ECO:0000313" key="8">
    <source>
        <dbReference type="EMBL" id="ANW94942.1"/>
    </source>
</evidence>
<dbReference type="PANTHER" id="PTHR12815:SF47">
    <property type="entry name" value="TRANSLOCATION AND ASSEMBLY MODULE SUBUNIT TAMA"/>
    <property type="match status" value="1"/>
</dbReference>
<dbReference type="AlphaFoldDB" id="A0A1B1Y2E6"/>
<evidence type="ECO:0000256" key="1">
    <source>
        <dbReference type="ARBA" id="ARBA00004370"/>
    </source>
</evidence>
<organism evidence="8 9">
    <name type="scientific">Wenyingzhuangia fucanilytica</name>
    <dbReference type="NCBI Taxonomy" id="1790137"/>
    <lineage>
        <taxon>Bacteria</taxon>
        <taxon>Pseudomonadati</taxon>
        <taxon>Bacteroidota</taxon>
        <taxon>Flavobacteriia</taxon>
        <taxon>Flavobacteriales</taxon>
        <taxon>Flavobacteriaceae</taxon>
        <taxon>Wenyingzhuangia</taxon>
    </lineage>
</organism>
<keyword evidence="5" id="KW-0998">Cell outer membrane</keyword>
<evidence type="ECO:0000256" key="4">
    <source>
        <dbReference type="ARBA" id="ARBA00023136"/>
    </source>
</evidence>
<comment type="subcellular location">
    <subcellularLocation>
        <location evidence="1">Membrane</location>
    </subcellularLocation>
</comment>
<evidence type="ECO:0000256" key="5">
    <source>
        <dbReference type="ARBA" id="ARBA00023237"/>
    </source>
</evidence>
<keyword evidence="9" id="KW-1185">Reference proteome</keyword>
<dbReference type="EMBL" id="CP014224">
    <property type="protein sequence ID" value="ANW94942.1"/>
    <property type="molecule type" value="Genomic_DNA"/>
</dbReference>
<dbReference type="GO" id="GO:0019867">
    <property type="term" value="C:outer membrane"/>
    <property type="evidence" value="ECO:0007669"/>
    <property type="project" value="InterPro"/>
</dbReference>
<dbReference type="KEGG" id="wfu:AXE80_00920"/>
<keyword evidence="2" id="KW-0812">Transmembrane</keyword>
<reference evidence="8 9" key="1">
    <citation type="submission" date="2016-02" db="EMBL/GenBank/DDBJ databases">
        <authorList>
            <person name="Wen L."/>
            <person name="He K."/>
            <person name="Yang H."/>
        </authorList>
    </citation>
    <scope>NUCLEOTIDE SEQUENCE [LARGE SCALE GENOMIC DNA]</scope>
    <source>
        <strain evidence="8 9">CZ1127</strain>
    </source>
</reference>
<dbReference type="RefSeq" id="WP_068824046.1">
    <property type="nucleotide sequence ID" value="NZ_CP014224.1"/>
</dbReference>
<keyword evidence="3 6" id="KW-0732">Signal</keyword>
<sequence>MKVTHSFFLFSLLLSILFTACNTTKYVKENEYLLQKNTIRIDDKKTSDYTITDYLIQRPNNKPLGIPLGLYIYNLGDLNYDSIHEKKIEAFQNRNNFWDHLLSKKQTLKSINRRKNINHWFLTKGEAPVIVDPKKTANTAENLRINFFNSGYFDATVKTEMITDLKKADISYLVTKKDPYFIGDIQYHIASNQVDSIVQQNTDQVFIKKGEQYNQENFKKTVSALTQVLRNNGFYHFTESLISFRNIDTLAQDHITPVDIHIDNRKVKKGNRLEEIPTNVQTINKISVFTDYSYENRNNIYDTKKDHNDISFYAHEKLKYRVKTLANSIFIAPNQIYNDEAVESTRKHLKSLNNFRVVKINQKELPNNELATTIILTPLKKYGVGINSEIIHSNIKQVGLSGGFNFINRNLFRGAEIFKLSLQGSIFDTATKVSGSNNDNFDAYELGVDVSLEFPKFIFPLMGNLIPRTMTPRTKITIGTSFQKNIGLDKQKVTGIIDYTWKSSLKNKHMVELLNAQYIQNLNINSYFDIYSSEYNQIKTIQESEFPSYNLTTTNAPNFLQSIPNSFENSNPTEFKTLKNIEKRRGIITSNNIIPAASYAFEHNSKKGLSDTRYNYFKAKISSAGNLNNFIFETQNDQKVFQNIPISQFVKLDVDFRKFWSTSNNQSLAFRTFVGVALPTGKNQDIPFISSYFAGGSNDIRAWKTYELGPGSSNTGLEFNIGNFKILSSLEYRFKIFNSIHGALFMDAGNIWNLPNASSTASEEELFSGFDSLEDIAIGTGTGIRYDFNFLVLRLDLAFKTYEPYLTENKWFSNYTLNNSVLNIGINYPF</sequence>
<dbReference type="Proteomes" id="UP000092967">
    <property type="component" value="Chromosome"/>
</dbReference>
<dbReference type="Pfam" id="PF01103">
    <property type="entry name" value="Omp85"/>
    <property type="match status" value="1"/>
</dbReference>
<proteinExistence type="predicted"/>
<evidence type="ECO:0000313" key="9">
    <source>
        <dbReference type="Proteomes" id="UP000092967"/>
    </source>
</evidence>
<name>A0A1B1Y2E6_9FLAO</name>
<gene>
    <name evidence="8" type="ORF">AXE80_00920</name>
</gene>
<feature type="signal peptide" evidence="6">
    <location>
        <begin position="1"/>
        <end position="20"/>
    </location>
</feature>
<dbReference type="InterPro" id="IPR039910">
    <property type="entry name" value="D15-like"/>
</dbReference>